<dbReference type="PANTHER" id="PTHR23026:SF123">
    <property type="entry name" value="NAD(P)H NITROREDUCTASE RV3131-RELATED"/>
    <property type="match status" value="1"/>
</dbReference>
<name>J9GR26_9ZZZZ</name>
<evidence type="ECO:0000259" key="1">
    <source>
        <dbReference type="Pfam" id="PF00881"/>
    </source>
</evidence>
<comment type="caution">
    <text evidence="2">The sequence shown here is derived from an EMBL/GenBank/DDBJ whole genome shotgun (WGS) entry which is preliminary data.</text>
</comment>
<sequence length="217" mass="24108">MNKYKIVSLVLAIALLGTLARLVWVSHSHPTSVSPVKADRMVVLENILSRKSVRSFMEKEVSREQLDTLVRAAMAAPTGRDMRPWKFIILDDREVMDSLAVRLPYAKMLQEAPAAILVCGDMQVTDAQGKPSGNWAFDCSAASENLLLMAEAMGLGAVWTGVYPYEDRLQTVKEALGLPEHIIPLNLIPVGYPKGETNPKDKYNSDNISYNTWSSMR</sequence>
<evidence type="ECO:0000313" key="2">
    <source>
        <dbReference type="EMBL" id="EJX10324.1"/>
    </source>
</evidence>
<dbReference type="InterPro" id="IPR000415">
    <property type="entry name" value="Nitroreductase-like"/>
</dbReference>
<dbReference type="InterPro" id="IPR029479">
    <property type="entry name" value="Nitroreductase"/>
</dbReference>
<dbReference type="Pfam" id="PF00881">
    <property type="entry name" value="Nitroreductase"/>
    <property type="match status" value="2"/>
</dbReference>
<dbReference type="CDD" id="cd02150">
    <property type="entry name" value="nitroreductase"/>
    <property type="match status" value="1"/>
</dbReference>
<organism evidence="2">
    <name type="scientific">gut metagenome</name>
    <dbReference type="NCBI Taxonomy" id="749906"/>
    <lineage>
        <taxon>unclassified sequences</taxon>
        <taxon>metagenomes</taxon>
        <taxon>organismal metagenomes</taxon>
    </lineage>
</organism>
<protein>
    <submittedName>
        <fullName evidence="2">Nitroreductase family protein</fullName>
    </submittedName>
</protein>
<accession>J9GR26</accession>
<reference evidence="2" key="1">
    <citation type="journal article" date="2012" name="PLoS ONE">
        <title>Gene sets for utilization of primary and secondary nutrition supplies in the distal gut of endangered iberian lynx.</title>
        <authorList>
            <person name="Alcaide M."/>
            <person name="Messina E."/>
            <person name="Richter M."/>
            <person name="Bargiela R."/>
            <person name="Peplies J."/>
            <person name="Huws S.A."/>
            <person name="Newbold C.J."/>
            <person name="Golyshin P.N."/>
            <person name="Simon M.A."/>
            <person name="Lopez G."/>
            <person name="Yakimov M.M."/>
            <person name="Ferrer M."/>
        </authorList>
    </citation>
    <scope>NUCLEOTIDE SEQUENCE</scope>
</reference>
<feature type="domain" description="Nitroreductase" evidence="1">
    <location>
        <begin position="47"/>
        <end position="99"/>
    </location>
</feature>
<dbReference type="SUPFAM" id="SSF55469">
    <property type="entry name" value="FMN-dependent nitroreductase-like"/>
    <property type="match status" value="1"/>
</dbReference>
<dbReference type="InterPro" id="IPR050627">
    <property type="entry name" value="Nitroreductase/BluB"/>
</dbReference>
<dbReference type="EMBL" id="AMCI01000207">
    <property type="protein sequence ID" value="EJX10324.1"/>
    <property type="molecule type" value="Genomic_DNA"/>
</dbReference>
<dbReference type="GO" id="GO:0016491">
    <property type="term" value="F:oxidoreductase activity"/>
    <property type="evidence" value="ECO:0007669"/>
    <property type="project" value="InterPro"/>
</dbReference>
<feature type="domain" description="Nitroreductase" evidence="1">
    <location>
        <begin position="103"/>
        <end position="192"/>
    </location>
</feature>
<dbReference type="PANTHER" id="PTHR23026">
    <property type="entry name" value="NADPH NITROREDUCTASE"/>
    <property type="match status" value="1"/>
</dbReference>
<dbReference type="Gene3D" id="3.40.109.10">
    <property type="entry name" value="NADH Oxidase"/>
    <property type="match status" value="1"/>
</dbReference>
<proteinExistence type="predicted"/>
<dbReference type="AlphaFoldDB" id="J9GR26"/>
<gene>
    <name evidence="2" type="ORF">EVA_01475</name>
</gene>